<evidence type="ECO:0000256" key="1">
    <source>
        <dbReference type="ARBA" id="ARBA00004141"/>
    </source>
</evidence>
<dbReference type="Pfam" id="PF00892">
    <property type="entry name" value="EamA"/>
    <property type="match status" value="2"/>
</dbReference>
<comment type="similarity">
    <text evidence="2">Belongs to the EamA transporter family.</text>
</comment>
<feature type="transmembrane region" description="Helical" evidence="7">
    <location>
        <begin position="158"/>
        <end position="177"/>
    </location>
</feature>
<keyword evidence="5 7" id="KW-0472">Membrane</keyword>
<evidence type="ECO:0000313" key="9">
    <source>
        <dbReference type="EMBL" id="PRY61282.1"/>
    </source>
</evidence>
<evidence type="ECO:0000256" key="5">
    <source>
        <dbReference type="ARBA" id="ARBA00023136"/>
    </source>
</evidence>
<feature type="transmembrane region" description="Helical" evidence="7">
    <location>
        <begin position="304"/>
        <end position="324"/>
    </location>
</feature>
<sequence length="353" mass="36459">MPDSAAPRVPWQVKYFALVLIWGSSFLLMKVGLESLGAVQIAMLRLATGAATILVLLWLRGGRLPGRGPGERWVWGHLVVTGLLLGALPFTLFALSETRVGSALAGIGNATTPIATVLATMAFLPGARTTRAKALAVVVGFAGVVTIMQPWTSERPDLLGFGMALLGGACYGVGWTYNRRFLAGADLGGLSQPAATLLMGTLLMVPATIVWGLLQPGGISSVWAYDRARLGTSGIEAGGAGGGWPWLPLLCILALGMVGTGAAYILQFDVVRGAGPIVGSTITYLIPIVSVLLGVLVLGEALTVWELVGFAIVLAAAAVINAPATGLGSPRRSRLAGTRTSRDLDGEPSAAPR</sequence>
<feature type="transmembrane region" description="Helical" evidence="7">
    <location>
        <begin position="134"/>
        <end position="152"/>
    </location>
</feature>
<accession>A0A2T0UTM8</accession>
<name>A0A2T0UTM8_9MICO</name>
<feature type="domain" description="EamA" evidence="8">
    <location>
        <begin position="159"/>
        <end position="321"/>
    </location>
</feature>
<gene>
    <name evidence="9" type="ORF">BCF74_10630</name>
</gene>
<evidence type="ECO:0000313" key="10">
    <source>
        <dbReference type="Proteomes" id="UP000237822"/>
    </source>
</evidence>
<comment type="caution">
    <text evidence="9">The sequence shown here is derived from an EMBL/GenBank/DDBJ whole genome shotgun (WGS) entry which is preliminary data.</text>
</comment>
<evidence type="ECO:0000256" key="3">
    <source>
        <dbReference type="ARBA" id="ARBA00022692"/>
    </source>
</evidence>
<proteinExistence type="inferred from homology"/>
<dbReference type="InterPro" id="IPR037185">
    <property type="entry name" value="EmrE-like"/>
</dbReference>
<organism evidence="9 10">
    <name type="scientific">Knoellia remsis</name>
    <dbReference type="NCBI Taxonomy" id="407159"/>
    <lineage>
        <taxon>Bacteria</taxon>
        <taxon>Bacillati</taxon>
        <taxon>Actinomycetota</taxon>
        <taxon>Actinomycetes</taxon>
        <taxon>Micrococcales</taxon>
        <taxon>Intrasporangiaceae</taxon>
        <taxon>Knoellia</taxon>
    </lineage>
</organism>
<dbReference type="EMBL" id="PVTI01000006">
    <property type="protein sequence ID" value="PRY61282.1"/>
    <property type="molecule type" value="Genomic_DNA"/>
</dbReference>
<feature type="transmembrane region" description="Helical" evidence="7">
    <location>
        <begin position="39"/>
        <end position="61"/>
    </location>
</feature>
<evidence type="ECO:0000256" key="7">
    <source>
        <dbReference type="SAM" id="Phobius"/>
    </source>
</evidence>
<dbReference type="PANTHER" id="PTHR32322:SF2">
    <property type="entry name" value="EAMA DOMAIN-CONTAINING PROTEIN"/>
    <property type="match status" value="1"/>
</dbReference>
<dbReference type="InterPro" id="IPR000620">
    <property type="entry name" value="EamA_dom"/>
</dbReference>
<keyword evidence="3 7" id="KW-0812">Transmembrane</keyword>
<feature type="transmembrane region" description="Helical" evidence="7">
    <location>
        <begin position="246"/>
        <end position="266"/>
    </location>
</feature>
<evidence type="ECO:0000256" key="4">
    <source>
        <dbReference type="ARBA" id="ARBA00022989"/>
    </source>
</evidence>
<keyword evidence="10" id="KW-1185">Reference proteome</keyword>
<keyword evidence="4 7" id="KW-1133">Transmembrane helix</keyword>
<feature type="region of interest" description="Disordered" evidence="6">
    <location>
        <begin position="327"/>
        <end position="353"/>
    </location>
</feature>
<feature type="transmembrane region" description="Helical" evidence="7">
    <location>
        <begin position="278"/>
        <end position="298"/>
    </location>
</feature>
<dbReference type="InterPro" id="IPR050638">
    <property type="entry name" value="AA-Vitamin_Transporters"/>
</dbReference>
<dbReference type="PANTHER" id="PTHR32322">
    <property type="entry name" value="INNER MEMBRANE TRANSPORTER"/>
    <property type="match status" value="1"/>
</dbReference>
<dbReference type="AlphaFoldDB" id="A0A2T0UTM8"/>
<dbReference type="Proteomes" id="UP000237822">
    <property type="component" value="Unassembled WGS sequence"/>
</dbReference>
<feature type="transmembrane region" description="Helical" evidence="7">
    <location>
        <begin position="197"/>
        <end position="214"/>
    </location>
</feature>
<comment type="subcellular location">
    <subcellularLocation>
        <location evidence="1">Membrane</location>
        <topology evidence="1">Multi-pass membrane protein</topology>
    </subcellularLocation>
</comment>
<dbReference type="SUPFAM" id="SSF103481">
    <property type="entry name" value="Multidrug resistance efflux transporter EmrE"/>
    <property type="match status" value="2"/>
</dbReference>
<protein>
    <submittedName>
        <fullName evidence="9">Drug/metabolite transporter (DMT)-like permease</fullName>
    </submittedName>
</protein>
<feature type="transmembrane region" description="Helical" evidence="7">
    <location>
        <begin position="73"/>
        <end position="95"/>
    </location>
</feature>
<reference evidence="9 10" key="1">
    <citation type="submission" date="2018-03" db="EMBL/GenBank/DDBJ databases">
        <title>Genomic Encyclopedia of Archaeal and Bacterial Type Strains, Phase II (KMG-II): from individual species to whole genera.</title>
        <authorList>
            <person name="Goeker M."/>
        </authorList>
    </citation>
    <scope>NUCLEOTIDE SEQUENCE [LARGE SCALE GENOMIC DNA]</scope>
    <source>
        <strain evidence="9 10">ATCC BAA-1496</strain>
    </source>
</reference>
<evidence type="ECO:0000259" key="8">
    <source>
        <dbReference type="Pfam" id="PF00892"/>
    </source>
</evidence>
<feature type="transmembrane region" description="Helical" evidence="7">
    <location>
        <begin position="107"/>
        <end position="127"/>
    </location>
</feature>
<evidence type="ECO:0000256" key="2">
    <source>
        <dbReference type="ARBA" id="ARBA00007362"/>
    </source>
</evidence>
<evidence type="ECO:0000256" key="6">
    <source>
        <dbReference type="SAM" id="MobiDB-lite"/>
    </source>
</evidence>
<dbReference type="OrthoDB" id="5242975at2"/>
<feature type="domain" description="EamA" evidence="8">
    <location>
        <begin position="16"/>
        <end position="148"/>
    </location>
</feature>
<feature type="transmembrane region" description="Helical" evidence="7">
    <location>
        <begin position="12"/>
        <end position="33"/>
    </location>
</feature>
<dbReference type="GO" id="GO:0016020">
    <property type="term" value="C:membrane"/>
    <property type="evidence" value="ECO:0007669"/>
    <property type="project" value="UniProtKB-SubCell"/>
</dbReference>
<dbReference type="RefSeq" id="WP_106296893.1">
    <property type="nucleotide sequence ID" value="NZ_PVTI01000006.1"/>
</dbReference>